<dbReference type="GO" id="GO:0051536">
    <property type="term" value="F:iron-sulfur cluster binding"/>
    <property type="evidence" value="ECO:0007669"/>
    <property type="project" value="UniProtKB-KW"/>
</dbReference>
<dbReference type="GO" id="GO:0046872">
    <property type="term" value="F:metal ion binding"/>
    <property type="evidence" value="ECO:0007669"/>
    <property type="project" value="UniProtKB-KW"/>
</dbReference>
<keyword evidence="2" id="KW-0479">Metal-binding</keyword>
<reference evidence="5" key="2">
    <citation type="journal article" date="2014" name="ISME J.">
        <title>Microbial stratification in low pH oxic and suboxic macroscopic growths along an acid mine drainage.</title>
        <authorList>
            <person name="Mendez-Garcia C."/>
            <person name="Mesa V."/>
            <person name="Sprenger R.R."/>
            <person name="Richter M."/>
            <person name="Diez M.S."/>
            <person name="Solano J."/>
            <person name="Bargiela R."/>
            <person name="Golyshina O.V."/>
            <person name="Manteca A."/>
            <person name="Ramos J.L."/>
            <person name="Gallego J.R."/>
            <person name="Llorente I."/>
            <person name="Martins Dos Santos V.A."/>
            <person name="Jensen O.N."/>
            <person name="Pelaez A.I."/>
            <person name="Sanchez J."/>
            <person name="Ferrer M."/>
        </authorList>
    </citation>
    <scope>NUCLEOTIDE SEQUENCE</scope>
</reference>
<dbReference type="EMBL" id="AUZZ01005835">
    <property type="protein sequence ID" value="EQD48136.1"/>
    <property type="molecule type" value="Genomic_DNA"/>
</dbReference>
<evidence type="ECO:0000256" key="3">
    <source>
        <dbReference type="ARBA" id="ARBA00023004"/>
    </source>
</evidence>
<proteinExistence type="inferred from homology"/>
<dbReference type="PANTHER" id="PTHR30548:SF5">
    <property type="entry name" value="SUBUNIT OF OXYGEN-SENSITIVE 2-HYDROXYISOCAPROYL-COA DEHYDRATASE"/>
    <property type="match status" value="1"/>
</dbReference>
<dbReference type="Gene3D" id="3.40.50.11890">
    <property type="match status" value="1"/>
</dbReference>
<dbReference type="InterPro" id="IPR010327">
    <property type="entry name" value="FldB/FldC_alpha/beta"/>
</dbReference>
<dbReference type="Pfam" id="PF06050">
    <property type="entry name" value="HGD-D"/>
    <property type="match status" value="1"/>
</dbReference>
<dbReference type="AlphaFoldDB" id="T0ZIK5"/>
<comment type="similarity">
    <text evidence="1">Belongs to the FldB/FldC dehydratase alpha/beta subunit family.</text>
</comment>
<name>T0ZIK5_9ZZZZ</name>
<keyword evidence="3" id="KW-0408">Iron</keyword>
<evidence type="ECO:0000256" key="4">
    <source>
        <dbReference type="ARBA" id="ARBA00023014"/>
    </source>
</evidence>
<organism evidence="5">
    <name type="scientific">mine drainage metagenome</name>
    <dbReference type="NCBI Taxonomy" id="410659"/>
    <lineage>
        <taxon>unclassified sequences</taxon>
        <taxon>metagenomes</taxon>
        <taxon>ecological metagenomes</taxon>
    </lineage>
</organism>
<feature type="non-terminal residue" evidence="5">
    <location>
        <position position="190"/>
    </location>
</feature>
<protein>
    <submittedName>
        <fullName evidence="5">C-subunit of benzoyl-CoA reductase</fullName>
    </submittedName>
</protein>
<gene>
    <name evidence="5" type="ORF">B2A_08107</name>
</gene>
<comment type="caution">
    <text evidence="5">The sequence shown here is derived from an EMBL/GenBank/DDBJ whole genome shotgun (WGS) entry which is preliminary data.</text>
</comment>
<evidence type="ECO:0000256" key="2">
    <source>
        <dbReference type="ARBA" id="ARBA00022723"/>
    </source>
</evidence>
<accession>T0ZIK5</accession>
<reference evidence="5" key="1">
    <citation type="submission" date="2013-08" db="EMBL/GenBank/DDBJ databases">
        <authorList>
            <person name="Mendez C."/>
            <person name="Richter M."/>
            <person name="Ferrer M."/>
            <person name="Sanchez J."/>
        </authorList>
    </citation>
    <scope>NUCLEOTIDE SEQUENCE</scope>
</reference>
<evidence type="ECO:0000256" key="1">
    <source>
        <dbReference type="ARBA" id="ARBA00005806"/>
    </source>
</evidence>
<dbReference type="PANTHER" id="PTHR30548">
    <property type="entry name" value="2-HYDROXYGLUTARYL-COA DEHYDRATASE, D-COMPONENT-RELATED"/>
    <property type="match status" value="1"/>
</dbReference>
<keyword evidence="4" id="KW-0411">Iron-sulfur</keyword>
<evidence type="ECO:0000313" key="5">
    <source>
        <dbReference type="EMBL" id="EQD48136.1"/>
    </source>
</evidence>
<sequence>MPELLKIPAAVEAPAGVDSPPGIELSPDFREFRTALSVDRMVSLAQEVLSDPTFPTARAWRKAGGRAVGCFPVYTPQELIHCFGLLPVAMQGGGENLEISRADAALGSFLCSISKSTLEMALTGRLDPFDAFVFPYICDVGRNLDGIFTRVLPSRPSHMLHLPQNFTSPATLPFLVAEYRSLIRKLERVA</sequence>